<keyword evidence="1" id="KW-0614">Plasmid</keyword>
<dbReference type="Pfam" id="PF07405">
    <property type="entry name" value="DUF1506"/>
    <property type="match status" value="1"/>
</dbReference>
<organism evidence="1">
    <name type="scientific">Borrelia hermsii</name>
    <dbReference type="NCBI Taxonomy" id="140"/>
    <lineage>
        <taxon>Bacteria</taxon>
        <taxon>Pseudomonadati</taxon>
        <taxon>Spirochaetota</taxon>
        <taxon>Spirochaetia</taxon>
        <taxon>Spirochaetales</taxon>
        <taxon>Borreliaceae</taxon>
        <taxon>Borrelia</taxon>
    </lineage>
</organism>
<dbReference type="InterPro" id="IPR010875">
    <property type="entry name" value="DUF1506"/>
</dbReference>
<dbReference type="RefSeq" id="WP_062706289.1">
    <property type="nucleotide sequence ID" value="NZ_CP014817.1"/>
</dbReference>
<accession>A0AAN0X6M7</accession>
<evidence type="ECO:0000313" key="2">
    <source>
        <dbReference type="Proteomes" id="UP000075229"/>
    </source>
</evidence>
<evidence type="ECO:0000313" key="1">
    <source>
        <dbReference type="EMBL" id="AMR76203.1"/>
    </source>
</evidence>
<dbReference type="EMBL" id="CP014817">
    <property type="protein sequence ID" value="AMR76203.1"/>
    <property type="molecule type" value="Genomic_DNA"/>
</dbReference>
<gene>
    <name evidence="1" type="ORF">A0V01_06350</name>
</gene>
<dbReference type="AlphaFoldDB" id="A0AAN0X6M7"/>
<reference evidence="1" key="1">
    <citation type="submission" date="2016-03" db="EMBL/GenBank/DDBJ databases">
        <title>Borrelia hermsii Genome sequencing and assembly.</title>
        <authorList>
            <person name="Bontemps-Gallo S."/>
            <person name="Stewart S."/>
        </authorList>
    </citation>
    <scope>NUCLEOTIDE SEQUENCE [LARGE SCALE GENOMIC DNA]</scope>
    <source>
        <strain evidence="1">DAH-2E7</strain>
        <plasmid evidence="1">unnamed</plasmid>
        <plasmid>unnamed 2</plasmid>
    </source>
</reference>
<geneLocation type="plasmid" evidence="2">
    <name>unnamed 2</name>
</geneLocation>
<name>A0AAN0X6M7_BORHE</name>
<protein>
    <submittedName>
        <fullName evidence="1">Uncharacterized protein</fullName>
    </submittedName>
</protein>
<proteinExistence type="predicted"/>
<sequence>MSTRERLASMADRMIGRFREESYFRFYKGTYSHDDEFESPEINFDKNNYTQFVGIIIDISPQELVKINDSNIYDLENLSKLYTNAEINFEIKDRVSLEGSFFEIIKIDSSVGYKTLILRGLEWR</sequence>